<feature type="region of interest" description="Disordered" evidence="1">
    <location>
        <begin position="400"/>
        <end position="464"/>
    </location>
</feature>
<keyword evidence="2" id="KW-1133">Transmembrane helix</keyword>
<dbReference type="KEGG" id="phet:94288348"/>
<evidence type="ECO:0000256" key="1">
    <source>
        <dbReference type="SAM" id="MobiDB-lite"/>
    </source>
</evidence>
<accession>A0A836IDD2</accession>
<dbReference type="AlphaFoldDB" id="A0A836IDD2"/>
<reference evidence="3 4" key="1">
    <citation type="submission" date="2021-02" db="EMBL/GenBank/DDBJ databases">
        <title>Porcisia hertigi Genome sequencing and assembly.</title>
        <authorList>
            <person name="Almutairi H."/>
            <person name="Gatherer D."/>
        </authorList>
    </citation>
    <scope>NUCLEOTIDE SEQUENCE [LARGE SCALE GENOMIC DNA]</scope>
    <source>
        <strain evidence="3 4">C119</strain>
    </source>
</reference>
<keyword evidence="2" id="KW-0812">Transmembrane</keyword>
<name>A0A836IDD2_9TRYP</name>
<feature type="transmembrane region" description="Helical" evidence="2">
    <location>
        <begin position="62"/>
        <end position="84"/>
    </location>
</feature>
<proteinExistence type="predicted"/>
<protein>
    <submittedName>
        <fullName evidence="3">Uncharacterized protein</fullName>
    </submittedName>
</protein>
<dbReference type="RefSeq" id="XP_067754428.1">
    <property type="nucleotide sequence ID" value="XM_067898271.1"/>
</dbReference>
<comment type="caution">
    <text evidence="3">The sequence shown here is derived from an EMBL/GenBank/DDBJ whole genome shotgun (WGS) entry which is preliminary data.</text>
</comment>
<organism evidence="3 4">
    <name type="scientific">Porcisia hertigi</name>
    <dbReference type="NCBI Taxonomy" id="2761500"/>
    <lineage>
        <taxon>Eukaryota</taxon>
        <taxon>Discoba</taxon>
        <taxon>Euglenozoa</taxon>
        <taxon>Kinetoplastea</taxon>
        <taxon>Metakinetoplastina</taxon>
        <taxon>Trypanosomatida</taxon>
        <taxon>Trypanosomatidae</taxon>
        <taxon>Leishmaniinae</taxon>
        <taxon>Porcisia</taxon>
    </lineage>
</organism>
<feature type="region of interest" description="Disordered" evidence="1">
    <location>
        <begin position="499"/>
        <end position="527"/>
    </location>
</feature>
<feature type="transmembrane region" description="Helical" evidence="2">
    <location>
        <begin position="609"/>
        <end position="629"/>
    </location>
</feature>
<sequence length="896" mass="95549">MPPKLTTRQYAWVRCLLIAAHVTTFFSSIFMLIVPLVDRRGYQEYFRIVKVRGLGVSFTSDFMVTSGTLGLLQPLLFLGIHIVYPLFRQRQLAKQDAARRLNAGAEQHESLTQRKGSSIVASSAHNGSLMNLQPTPTPTMHGSHLYRPLSSLHATEESASQGNAGCVTGAASSSTSRKATATSNPLSCPPRLGPSNHGLRLSLSTSLGSPRWTPRQLPWCGMDFSSSSLPKNRMMSPVKSCSTTAHTPDLRISSGRSVVQTATSVISTVPPALLSASATKEPPMDAAVASARQLVHRCYLPVDVSQVVSSAEVGGAVKSHEAHVDVSAAVSKTAAATGHAEAAEGIPVRSEGAFPRNSDAIRAMVDTSSGVTTCEFDGNASKLHHRSVSNMASPRALVTSDDVDDSAPVFPTTSAQHSGAASQPNTPLVKGAADRSHTPATALAESSMPARTQPPSSALPSDAGDTTRFQLAHTTVSSSSKPPAGENSAMIHSTVVSHAAPVREGETPFVSSEEVQPPKMPASPATQHSLSHLDFLGSTRWGSSASALSRRLPWFMPTTVAPKAPPLPEQSPRLPSASRLRTSVRPLPPALLHAHFKTEPTFRSLLTTYYVFTAVGILLMYYFGVFWIVRKELHEMKNLALITEGWNRLFVYPMSASTDAGLCSMQLRRRCSGGSKLCNATYVSADDAHDHRCPFCSASQQERIRKFTDLCSVAYNPGTRYSTTFILFLSLSVLTSLVSLFLAVFSCGKGVLASVNYAAHSERDMEAGEKTRTMLEPGSLLAVPESLTALQSSHPPSLEFQLSAAGEALSPTTPTIVTPSRERLLHTFEGLHEPSPALLPPLSVVMAEMSDGSGAPAMWPVNVTRGTCSLSTEKAHDVSAQAMVDGVDGAIIPTNT</sequence>
<dbReference type="EMBL" id="JAFJZO010000033">
    <property type="protein sequence ID" value="KAG5495176.1"/>
    <property type="molecule type" value="Genomic_DNA"/>
</dbReference>
<evidence type="ECO:0000256" key="2">
    <source>
        <dbReference type="SAM" id="Phobius"/>
    </source>
</evidence>
<dbReference type="GeneID" id="94288348"/>
<feature type="compositionally biased region" description="Polar residues" evidence="1">
    <location>
        <begin position="449"/>
        <end position="459"/>
    </location>
</feature>
<feature type="compositionally biased region" description="Low complexity" evidence="1">
    <location>
        <begin position="198"/>
        <end position="209"/>
    </location>
</feature>
<dbReference type="Proteomes" id="UP000674318">
    <property type="component" value="Unassembled WGS sequence"/>
</dbReference>
<keyword evidence="2" id="KW-0472">Membrane</keyword>
<feature type="transmembrane region" description="Helical" evidence="2">
    <location>
        <begin position="12"/>
        <end position="37"/>
    </location>
</feature>
<feature type="transmembrane region" description="Helical" evidence="2">
    <location>
        <begin position="725"/>
        <end position="745"/>
    </location>
</feature>
<evidence type="ECO:0000313" key="3">
    <source>
        <dbReference type="EMBL" id="KAG5495176.1"/>
    </source>
</evidence>
<evidence type="ECO:0000313" key="4">
    <source>
        <dbReference type="Proteomes" id="UP000674318"/>
    </source>
</evidence>
<feature type="compositionally biased region" description="Polar residues" evidence="1">
    <location>
        <begin position="411"/>
        <end position="426"/>
    </location>
</feature>
<keyword evidence="4" id="KW-1185">Reference proteome</keyword>
<feature type="compositionally biased region" description="Low complexity" evidence="1">
    <location>
        <begin position="168"/>
        <end position="183"/>
    </location>
</feature>
<feature type="region of interest" description="Disordered" evidence="1">
    <location>
        <begin position="160"/>
        <end position="209"/>
    </location>
</feature>
<dbReference type="OrthoDB" id="266621at2759"/>
<gene>
    <name evidence="3" type="ORF">JKF63_02231</name>
</gene>